<evidence type="ECO:0000256" key="1">
    <source>
        <dbReference type="ARBA" id="ARBA00008857"/>
    </source>
</evidence>
<organism evidence="8 9">
    <name type="scientific">Novosphingobium hassiacum</name>
    <dbReference type="NCBI Taxonomy" id="173676"/>
    <lineage>
        <taxon>Bacteria</taxon>
        <taxon>Pseudomonadati</taxon>
        <taxon>Pseudomonadota</taxon>
        <taxon>Alphaproteobacteria</taxon>
        <taxon>Sphingomonadales</taxon>
        <taxon>Sphingomonadaceae</taxon>
        <taxon>Novosphingobium</taxon>
    </lineage>
</organism>
<dbReference type="GO" id="GO:0015074">
    <property type="term" value="P:DNA integration"/>
    <property type="evidence" value="ECO:0007669"/>
    <property type="project" value="UniProtKB-KW"/>
</dbReference>
<evidence type="ECO:0000259" key="6">
    <source>
        <dbReference type="PROSITE" id="PS51898"/>
    </source>
</evidence>
<dbReference type="EMBL" id="JACICY010000011">
    <property type="protein sequence ID" value="MBB3862226.1"/>
    <property type="molecule type" value="Genomic_DNA"/>
</dbReference>
<comment type="similarity">
    <text evidence="1">Belongs to the 'phage' integrase family.</text>
</comment>
<dbReference type="InterPro" id="IPR002104">
    <property type="entry name" value="Integrase_catalytic"/>
</dbReference>
<dbReference type="CDD" id="cd00801">
    <property type="entry name" value="INT_P4_C"/>
    <property type="match status" value="1"/>
</dbReference>
<accession>A0A7W5ZZ86</accession>
<dbReference type="InterPro" id="IPR010998">
    <property type="entry name" value="Integrase_recombinase_N"/>
</dbReference>
<comment type="caution">
    <text evidence="8">The sequence shown here is derived from an EMBL/GenBank/DDBJ whole genome shotgun (WGS) entry which is preliminary data.</text>
</comment>
<evidence type="ECO:0000313" key="9">
    <source>
        <dbReference type="Proteomes" id="UP000562395"/>
    </source>
</evidence>
<sequence length="417" mass="45332">MGKLTVESVRGAKPGRHADGDGLYLLVKPTGARSWVLRVVSNGKRRDIGLGAVDLSPKSKKGEDEATSAIPLMLLRSLTLKQAREKASALRKIAHAGLDPIAERDRERRQIPTFAEAVDLAHAEFKKGWAVKHAAAFKASLETHVVPHIGRERVDVIDHAMVRDALASIWTDKPVMARKVRVRINQVLGFAKSKGWRKSDLPDAKEVRKGLAKHGRTGHFAAMPFKDAPAFVQALIGQDGTPGRLALIFTILTAARSGEVRNARWEQVDLDAATWTRPAEIMKMKVGHAIPLTPEAVAVLERAKALGNGKGLIFPGKGGKTSLSDMTLTKALRTAGQAQFTVHGFRSSFRDWAAEIMPTIPPMVAEMALAHSVGTETERAYLRSDLMDLRRTLMTAWAEYVTGKPAANVTPIKAAAA</sequence>
<name>A0A7W5ZZ86_9SPHN</name>
<dbReference type="InterPro" id="IPR053876">
    <property type="entry name" value="Phage_int_M"/>
</dbReference>
<protein>
    <submittedName>
        <fullName evidence="8">Integrase</fullName>
    </submittedName>
</protein>
<dbReference type="PANTHER" id="PTHR30629">
    <property type="entry name" value="PROPHAGE INTEGRASE"/>
    <property type="match status" value="1"/>
</dbReference>
<dbReference type="AlphaFoldDB" id="A0A7W5ZZ86"/>
<dbReference type="InterPro" id="IPR011010">
    <property type="entry name" value="DNA_brk_join_enz"/>
</dbReference>
<dbReference type="Pfam" id="PF13356">
    <property type="entry name" value="Arm-DNA-bind_3"/>
    <property type="match status" value="1"/>
</dbReference>
<proteinExistence type="inferred from homology"/>
<gene>
    <name evidence="8" type="ORF">GGQ88_003524</name>
</gene>
<keyword evidence="4" id="KW-0233">DNA recombination</keyword>
<evidence type="ECO:0000256" key="4">
    <source>
        <dbReference type="ARBA" id="ARBA00023172"/>
    </source>
</evidence>
<dbReference type="InterPro" id="IPR050808">
    <property type="entry name" value="Phage_Integrase"/>
</dbReference>
<dbReference type="PROSITE" id="PS51900">
    <property type="entry name" value="CB"/>
    <property type="match status" value="1"/>
</dbReference>
<dbReference type="Pfam" id="PF22022">
    <property type="entry name" value="Phage_int_M"/>
    <property type="match status" value="1"/>
</dbReference>
<reference evidence="8 9" key="1">
    <citation type="submission" date="2020-08" db="EMBL/GenBank/DDBJ databases">
        <title>Genomic Encyclopedia of Type Strains, Phase IV (KMG-IV): sequencing the most valuable type-strain genomes for metagenomic binning, comparative biology and taxonomic classification.</title>
        <authorList>
            <person name="Goeker M."/>
        </authorList>
    </citation>
    <scope>NUCLEOTIDE SEQUENCE [LARGE SCALE GENOMIC DNA]</scope>
    <source>
        <strain evidence="8 9">DSM 14552</strain>
    </source>
</reference>
<keyword evidence="9" id="KW-1185">Reference proteome</keyword>
<dbReference type="PROSITE" id="PS51898">
    <property type="entry name" value="TYR_RECOMBINASE"/>
    <property type="match status" value="1"/>
</dbReference>
<evidence type="ECO:0000313" key="8">
    <source>
        <dbReference type="EMBL" id="MBB3862226.1"/>
    </source>
</evidence>
<dbReference type="PANTHER" id="PTHR30629:SF2">
    <property type="entry name" value="PROPHAGE INTEGRASE INTS-RELATED"/>
    <property type="match status" value="1"/>
</dbReference>
<evidence type="ECO:0000256" key="3">
    <source>
        <dbReference type="ARBA" id="ARBA00023125"/>
    </source>
</evidence>
<dbReference type="Gene3D" id="3.30.160.390">
    <property type="entry name" value="Integrase, DNA-binding domain"/>
    <property type="match status" value="1"/>
</dbReference>
<feature type="domain" description="Core-binding (CB)" evidence="7">
    <location>
        <begin position="112"/>
        <end position="192"/>
    </location>
</feature>
<dbReference type="Gene3D" id="1.10.150.130">
    <property type="match status" value="1"/>
</dbReference>
<keyword evidence="3 5" id="KW-0238">DNA-binding</keyword>
<dbReference type="RefSeq" id="WP_183614731.1">
    <property type="nucleotide sequence ID" value="NZ_JACICY010000011.1"/>
</dbReference>
<dbReference type="InterPro" id="IPR038488">
    <property type="entry name" value="Integrase_DNA-bd_sf"/>
</dbReference>
<dbReference type="GO" id="GO:0006310">
    <property type="term" value="P:DNA recombination"/>
    <property type="evidence" value="ECO:0007669"/>
    <property type="project" value="UniProtKB-KW"/>
</dbReference>
<dbReference type="InterPro" id="IPR013762">
    <property type="entry name" value="Integrase-like_cat_sf"/>
</dbReference>
<evidence type="ECO:0000256" key="5">
    <source>
        <dbReference type="PROSITE-ProRule" id="PRU01248"/>
    </source>
</evidence>
<dbReference type="Gene3D" id="1.10.443.10">
    <property type="entry name" value="Intergrase catalytic core"/>
    <property type="match status" value="1"/>
</dbReference>
<dbReference type="Proteomes" id="UP000562395">
    <property type="component" value="Unassembled WGS sequence"/>
</dbReference>
<dbReference type="SUPFAM" id="SSF56349">
    <property type="entry name" value="DNA breaking-rejoining enzymes"/>
    <property type="match status" value="1"/>
</dbReference>
<keyword evidence="2" id="KW-0229">DNA integration</keyword>
<feature type="domain" description="Tyr recombinase" evidence="6">
    <location>
        <begin position="218"/>
        <end position="394"/>
    </location>
</feature>
<dbReference type="InterPro" id="IPR044068">
    <property type="entry name" value="CB"/>
</dbReference>
<evidence type="ECO:0000259" key="7">
    <source>
        <dbReference type="PROSITE" id="PS51900"/>
    </source>
</evidence>
<dbReference type="InterPro" id="IPR025166">
    <property type="entry name" value="Integrase_DNA_bind_dom"/>
</dbReference>
<evidence type="ECO:0000256" key="2">
    <source>
        <dbReference type="ARBA" id="ARBA00022908"/>
    </source>
</evidence>
<dbReference type="Pfam" id="PF00589">
    <property type="entry name" value="Phage_integrase"/>
    <property type="match status" value="1"/>
</dbReference>
<dbReference type="GO" id="GO:0003677">
    <property type="term" value="F:DNA binding"/>
    <property type="evidence" value="ECO:0007669"/>
    <property type="project" value="UniProtKB-UniRule"/>
</dbReference>